<organism evidence="2">
    <name type="scientific">mine drainage metagenome</name>
    <dbReference type="NCBI Taxonomy" id="410659"/>
    <lineage>
        <taxon>unclassified sequences</taxon>
        <taxon>metagenomes</taxon>
        <taxon>ecological metagenomes</taxon>
    </lineage>
</organism>
<evidence type="ECO:0000256" key="1">
    <source>
        <dbReference type="SAM" id="Phobius"/>
    </source>
</evidence>
<sequence>MAQETHRSSFDPKADTRTDFALIATAVGAALFALIYLILI</sequence>
<feature type="transmembrane region" description="Helical" evidence="1">
    <location>
        <begin position="20"/>
        <end position="39"/>
    </location>
</feature>
<name>A0A1J5QAE4_9ZZZZ</name>
<dbReference type="AlphaFoldDB" id="A0A1J5QAE4"/>
<gene>
    <name evidence="2" type="ORF">GALL_413530</name>
</gene>
<keyword evidence="1" id="KW-1133">Transmembrane helix</keyword>
<proteinExistence type="predicted"/>
<evidence type="ECO:0000313" key="2">
    <source>
        <dbReference type="EMBL" id="OIQ76959.1"/>
    </source>
</evidence>
<keyword evidence="1" id="KW-0812">Transmembrane</keyword>
<accession>A0A1J5QAE4</accession>
<comment type="caution">
    <text evidence="2">The sequence shown here is derived from an EMBL/GenBank/DDBJ whole genome shotgun (WGS) entry which is preliminary data.</text>
</comment>
<protein>
    <submittedName>
        <fullName evidence="2">Uncharacterized protein</fullName>
    </submittedName>
</protein>
<reference evidence="2" key="1">
    <citation type="submission" date="2016-10" db="EMBL/GenBank/DDBJ databases">
        <title>Sequence of Gallionella enrichment culture.</title>
        <authorList>
            <person name="Poehlein A."/>
            <person name="Muehling M."/>
            <person name="Daniel R."/>
        </authorList>
    </citation>
    <scope>NUCLEOTIDE SEQUENCE</scope>
</reference>
<dbReference type="EMBL" id="MLJW01001729">
    <property type="protein sequence ID" value="OIQ76959.1"/>
    <property type="molecule type" value="Genomic_DNA"/>
</dbReference>
<keyword evidence="1" id="KW-0472">Membrane</keyword>